<gene>
    <name evidence="1" type="ORF">C0Q70_04361</name>
</gene>
<evidence type="ECO:0000313" key="1">
    <source>
        <dbReference type="EMBL" id="PVD37362.1"/>
    </source>
</evidence>
<sequence>MSPAYTELKLCRPSYSGQYSPIYSGQYSPIYSGQYRPSYSGQYSPIYSGQYRPSYSGQYRPAIVVSIGQAIVVSIAPTIVPEAGALMIHPGLVEETDSQVVIALVSESKELGLDFLSHCKLPDQLSGMGGYLTPQGVGEKVKQ</sequence>
<dbReference type="EMBL" id="PZQS01000002">
    <property type="protein sequence ID" value="PVD37362.1"/>
    <property type="molecule type" value="Genomic_DNA"/>
</dbReference>
<dbReference type="AlphaFoldDB" id="A0A2T7PVB3"/>
<proteinExistence type="predicted"/>
<keyword evidence="2" id="KW-1185">Reference proteome</keyword>
<name>A0A2T7PVB3_POMCA</name>
<reference evidence="1 2" key="1">
    <citation type="submission" date="2018-04" db="EMBL/GenBank/DDBJ databases">
        <title>The genome of golden apple snail Pomacea canaliculata provides insight into stress tolerance and invasive adaptation.</title>
        <authorList>
            <person name="Liu C."/>
            <person name="Liu B."/>
            <person name="Ren Y."/>
            <person name="Zhang Y."/>
            <person name="Wang H."/>
            <person name="Li S."/>
            <person name="Jiang F."/>
            <person name="Yin L."/>
            <person name="Zhang G."/>
            <person name="Qian W."/>
            <person name="Fan W."/>
        </authorList>
    </citation>
    <scope>NUCLEOTIDE SEQUENCE [LARGE SCALE GENOMIC DNA]</scope>
    <source>
        <strain evidence="1">SZHN2017</strain>
        <tissue evidence="1">Muscle</tissue>
    </source>
</reference>
<organism evidence="1 2">
    <name type="scientific">Pomacea canaliculata</name>
    <name type="common">Golden apple snail</name>
    <dbReference type="NCBI Taxonomy" id="400727"/>
    <lineage>
        <taxon>Eukaryota</taxon>
        <taxon>Metazoa</taxon>
        <taxon>Spiralia</taxon>
        <taxon>Lophotrochozoa</taxon>
        <taxon>Mollusca</taxon>
        <taxon>Gastropoda</taxon>
        <taxon>Caenogastropoda</taxon>
        <taxon>Architaenioglossa</taxon>
        <taxon>Ampullarioidea</taxon>
        <taxon>Ampullariidae</taxon>
        <taxon>Pomacea</taxon>
    </lineage>
</organism>
<comment type="caution">
    <text evidence="1">The sequence shown here is derived from an EMBL/GenBank/DDBJ whole genome shotgun (WGS) entry which is preliminary data.</text>
</comment>
<protein>
    <submittedName>
        <fullName evidence="1">Uncharacterized protein</fullName>
    </submittedName>
</protein>
<dbReference type="Proteomes" id="UP000245119">
    <property type="component" value="Linkage Group LG2"/>
</dbReference>
<evidence type="ECO:0000313" key="2">
    <source>
        <dbReference type="Proteomes" id="UP000245119"/>
    </source>
</evidence>
<accession>A0A2T7PVB3</accession>